<feature type="transmembrane region" description="Helical" evidence="6">
    <location>
        <begin position="94"/>
        <end position="115"/>
    </location>
</feature>
<feature type="domain" description="Major facilitator superfamily (MFS) profile" evidence="7">
    <location>
        <begin position="1"/>
        <end position="130"/>
    </location>
</feature>
<keyword evidence="3 6" id="KW-0812">Transmembrane</keyword>
<keyword evidence="5 6" id="KW-0472">Membrane</keyword>
<dbReference type="InterPro" id="IPR011701">
    <property type="entry name" value="MFS"/>
</dbReference>
<comment type="subcellular location">
    <subcellularLocation>
        <location evidence="1">Cell inner membrane</location>
        <topology evidence="1">Multi-pass membrane protein</topology>
    </subcellularLocation>
</comment>
<evidence type="ECO:0000256" key="1">
    <source>
        <dbReference type="ARBA" id="ARBA00004429"/>
    </source>
</evidence>
<feature type="transmembrane region" description="Helical" evidence="6">
    <location>
        <begin position="64"/>
        <end position="88"/>
    </location>
</feature>
<dbReference type="InterPro" id="IPR036259">
    <property type="entry name" value="MFS_trans_sf"/>
</dbReference>
<evidence type="ECO:0000256" key="3">
    <source>
        <dbReference type="ARBA" id="ARBA00022692"/>
    </source>
</evidence>
<dbReference type="SUPFAM" id="SSF103473">
    <property type="entry name" value="MFS general substrate transporter"/>
    <property type="match status" value="1"/>
</dbReference>
<dbReference type="EMBL" id="JBAHVJ010000007">
    <property type="protein sequence ID" value="MEJ4100346.1"/>
    <property type="molecule type" value="Genomic_DNA"/>
</dbReference>
<evidence type="ECO:0000256" key="5">
    <source>
        <dbReference type="ARBA" id="ARBA00023136"/>
    </source>
</evidence>
<dbReference type="RefSeq" id="WP_337890428.1">
    <property type="nucleotide sequence ID" value="NZ_JBAHVI010000007.1"/>
</dbReference>
<dbReference type="InterPro" id="IPR020846">
    <property type="entry name" value="MFS_dom"/>
</dbReference>
<comment type="caution">
    <text evidence="8">The sequence shown here is derived from an EMBL/GenBank/DDBJ whole genome shotgun (WGS) entry which is preliminary data.</text>
</comment>
<keyword evidence="4 6" id="KW-1133">Transmembrane helix</keyword>
<dbReference type="PANTHER" id="PTHR23501:SF191">
    <property type="entry name" value="VACUOLAR BASIC AMINO ACID TRANSPORTER 4"/>
    <property type="match status" value="1"/>
</dbReference>
<dbReference type="Gene3D" id="1.20.1720.10">
    <property type="entry name" value="Multidrug resistance protein D"/>
    <property type="match status" value="1"/>
</dbReference>
<accession>A0ABU8NZI2</accession>
<evidence type="ECO:0000256" key="6">
    <source>
        <dbReference type="SAM" id="Phobius"/>
    </source>
</evidence>
<dbReference type="Proteomes" id="UP001359781">
    <property type="component" value="Unassembled WGS sequence"/>
</dbReference>
<sequence>MPRRPLFIGGHTLFGLASLLCALAPSSDWLIAGRVIQALGATLVFATCMPILADTHEGDERGRARAVGAFTPAGAAAAALGPLVGGVLVGGGGWRWIFVVNLPVSAVAIAAMLAAGRGAPEPQRRSGSSD</sequence>
<reference evidence="8 9" key="1">
    <citation type="submission" date="2024-02" db="EMBL/GenBank/DDBJ databases">
        <title>Whole genome sequencing and characterization of Corynebacterium isolated from the ocular surface of dry eye disease sufferers.</title>
        <authorList>
            <person name="Naqvi M."/>
        </authorList>
    </citation>
    <scope>NUCLEOTIDE SEQUENCE [LARGE SCALE GENOMIC DNA]</scope>
    <source>
        <strain evidence="8 9">PCRF</strain>
    </source>
</reference>
<keyword evidence="9" id="KW-1185">Reference proteome</keyword>
<name>A0ABU8NZI2_9CORY</name>
<feature type="transmembrane region" description="Helical" evidence="6">
    <location>
        <begin position="31"/>
        <end position="52"/>
    </location>
</feature>
<protein>
    <submittedName>
        <fullName evidence="8">MFS transporter</fullName>
    </submittedName>
</protein>
<dbReference type="PANTHER" id="PTHR23501">
    <property type="entry name" value="MAJOR FACILITATOR SUPERFAMILY"/>
    <property type="match status" value="1"/>
</dbReference>
<dbReference type="Pfam" id="PF07690">
    <property type="entry name" value="MFS_1"/>
    <property type="match status" value="1"/>
</dbReference>
<dbReference type="PROSITE" id="PS50850">
    <property type="entry name" value="MFS"/>
    <property type="match status" value="1"/>
</dbReference>
<evidence type="ECO:0000313" key="9">
    <source>
        <dbReference type="Proteomes" id="UP001359781"/>
    </source>
</evidence>
<evidence type="ECO:0000256" key="4">
    <source>
        <dbReference type="ARBA" id="ARBA00022989"/>
    </source>
</evidence>
<keyword evidence="2" id="KW-0813">Transport</keyword>
<gene>
    <name evidence="8" type="ORF">V5S96_08270</name>
</gene>
<proteinExistence type="predicted"/>
<evidence type="ECO:0000313" key="8">
    <source>
        <dbReference type="EMBL" id="MEJ4100346.1"/>
    </source>
</evidence>
<evidence type="ECO:0000259" key="7">
    <source>
        <dbReference type="PROSITE" id="PS50850"/>
    </source>
</evidence>
<evidence type="ECO:0000256" key="2">
    <source>
        <dbReference type="ARBA" id="ARBA00022448"/>
    </source>
</evidence>
<organism evidence="8 9">
    <name type="scientific">Corynebacterium mastitidis</name>
    <dbReference type="NCBI Taxonomy" id="161890"/>
    <lineage>
        <taxon>Bacteria</taxon>
        <taxon>Bacillati</taxon>
        <taxon>Actinomycetota</taxon>
        <taxon>Actinomycetes</taxon>
        <taxon>Mycobacteriales</taxon>
        <taxon>Corynebacteriaceae</taxon>
        <taxon>Corynebacterium</taxon>
    </lineage>
</organism>